<evidence type="ECO:0000256" key="7">
    <source>
        <dbReference type="ARBA" id="ARBA00038868"/>
    </source>
</evidence>
<dbReference type="SUPFAM" id="SSF50494">
    <property type="entry name" value="Trypsin-like serine proteases"/>
    <property type="match status" value="2"/>
</dbReference>
<dbReference type="Proteomes" id="UP000007303">
    <property type="component" value="Unassembled WGS sequence"/>
</dbReference>
<dbReference type="InterPro" id="IPR001254">
    <property type="entry name" value="Trypsin_dom"/>
</dbReference>
<sequence>MAALTNLLLVLTVGLTVATEVDLQKRIINGRDCLDNERPYQVKFEEPLGFHRCGGSLISDRWILTAAHCWISFSGMTALVSPHPGPGKPVPFVKHYTLGNVDIMLLELEQPTTGIQTIPLADCDNRPLHIGDVVQLAGYGWYSVDRSDQNRKVPPPAKVLQCADFTVQDQNTVLFIEKKIRSRQFNVDTTHVDVGPGDSGGGGVLDGLTVATEVDLQKRIIGGRDCLKDDRAYHVRFEDPDGDLLCGGSLISNRWILTAAHCL</sequence>
<dbReference type="OMA" id="TITQHEI"/>
<dbReference type="InterPro" id="IPR018114">
    <property type="entry name" value="TRYPSIN_HIS"/>
</dbReference>
<keyword evidence="3" id="KW-0645">Protease</keyword>
<dbReference type="PANTHER" id="PTHR24264">
    <property type="entry name" value="TRYPSIN-RELATED"/>
    <property type="match status" value="1"/>
</dbReference>
<dbReference type="Gene3D" id="2.40.10.10">
    <property type="entry name" value="Trypsin-like serine proteases"/>
    <property type="match status" value="3"/>
</dbReference>
<dbReference type="GO" id="GO:0004252">
    <property type="term" value="F:serine-type endopeptidase activity"/>
    <property type="evidence" value="ECO:0007669"/>
    <property type="project" value="UniProtKB-EC"/>
</dbReference>
<evidence type="ECO:0000313" key="10">
    <source>
        <dbReference type="Ensembl" id="ENSTNIP00000022006.1"/>
    </source>
</evidence>
<keyword evidence="4" id="KW-0378">Hydrolase</keyword>
<accession>H3DNA7</accession>
<reference evidence="10" key="2">
    <citation type="submission" date="2025-08" db="UniProtKB">
        <authorList>
            <consortium name="Ensembl"/>
        </authorList>
    </citation>
    <scope>IDENTIFICATION</scope>
</reference>
<keyword evidence="5" id="KW-0720">Serine protease</keyword>
<feature type="signal peptide" evidence="8">
    <location>
        <begin position="1"/>
        <end position="18"/>
    </location>
</feature>
<reference evidence="11" key="1">
    <citation type="journal article" date="2004" name="Nature">
        <title>Genome duplication in the teleost fish Tetraodon nigroviridis reveals the early vertebrate proto-karyotype.</title>
        <authorList>
            <person name="Jaillon O."/>
            <person name="Aury J.-M."/>
            <person name="Brunet F."/>
            <person name="Petit J.-L."/>
            <person name="Stange-Thomann N."/>
            <person name="Mauceli E."/>
            <person name="Bouneau L."/>
            <person name="Fischer C."/>
            <person name="Ozouf-Costaz C."/>
            <person name="Bernot A."/>
            <person name="Nicaud S."/>
            <person name="Jaffe D."/>
            <person name="Fisher S."/>
            <person name="Lutfalla G."/>
            <person name="Dossat C."/>
            <person name="Segurens B."/>
            <person name="Dasilva C."/>
            <person name="Salanoubat M."/>
            <person name="Levy M."/>
            <person name="Boudet N."/>
            <person name="Castellano S."/>
            <person name="Anthouard V."/>
            <person name="Jubin C."/>
            <person name="Castelli V."/>
            <person name="Katinka M."/>
            <person name="Vacherie B."/>
            <person name="Biemont C."/>
            <person name="Skalli Z."/>
            <person name="Cattolico L."/>
            <person name="Poulain J."/>
            <person name="De Berardinis V."/>
            <person name="Cruaud C."/>
            <person name="Duprat S."/>
            <person name="Brottier P."/>
            <person name="Coutanceau J.-P."/>
            <person name="Gouzy J."/>
            <person name="Parra G."/>
            <person name="Lardier G."/>
            <person name="Chapple C."/>
            <person name="McKernan K.J."/>
            <person name="McEwan P."/>
            <person name="Bosak S."/>
            <person name="Kellis M."/>
            <person name="Volff J.-N."/>
            <person name="Guigo R."/>
            <person name="Zody M.C."/>
            <person name="Mesirov J."/>
            <person name="Lindblad-Toh K."/>
            <person name="Birren B."/>
            <person name="Nusbaum C."/>
            <person name="Kahn D."/>
            <person name="Robinson-Rechavi M."/>
            <person name="Laudet V."/>
            <person name="Schachter V."/>
            <person name="Quetier F."/>
            <person name="Saurin W."/>
            <person name="Scarpelli C."/>
            <person name="Wincker P."/>
            <person name="Lander E.S."/>
            <person name="Weissenbach J."/>
            <person name="Roest Crollius H."/>
        </authorList>
    </citation>
    <scope>NUCLEOTIDE SEQUENCE [LARGE SCALE GENOMIC DNA]</scope>
</reference>
<comment type="catalytic activity">
    <reaction evidence="6">
        <text>Preferential cleavage: Arg-|-Xaa, Lys-|-Xaa.</text>
        <dbReference type="EC" id="3.4.21.4"/>
    </reaction>
</comment>
<organism evidence="10 11">
    <name type="scientific">Tetraodon nigroviridis</name>
    <name type="common">Spotted green pufferfish</name>
    <name type="synonym">Chelonodon nigroviridis</name>
    <dbReference type="NCBI Taxonomy" id="99883"/>
    <lineage>
        <taxon>Eukaryota</taxon>
        <taxon>Metazoa</taxon>
        <taxon>Chordata</taxon>
        <taxon>Craniata</taxon>
        <taxon>Vertebrata</taxon>
        <taxon>Euteleostomi</taxon>
        <taxon>Actinopterygii</taxon>
        <taxon>Neopterygii</taxon>
        <taxon>Teleostei</taxon>
        <taxon>Neoteleostei</taxon>
        <taxon>Acanthomorphata</taxon>
        <taxon>Eupercaria</taxon>
        <taxon>Tetraodontiformes</taxon>
        <taxon>Tetradontoidea</taxon>
        <taxon>Tetraodontidae</taxon>
        <taxon>Tetraodon</taxon>
    </lineage>
</organism>
<dbReference type="AlphaFoldDB" id="H3DNA7"/>
<evidence type="ECO:0000256" key="8">
    <source>
        <dbReference type="SAM" id="SignalP"/>
    </source>
</evidence>
<keyword evidence="11" id="KW-1185">Reference proteome</keyword>
<evidence type="ECO:0000256" key="2">
    <source>
        <dbReference type="ARBA" id="ARBA00022525"/>
    </source>
</evidence>
<dbReference type="InterPro" id="IPR043504">
    <property type="entry name" value="Peptidase_S1_PA_chymotrypsin"/>
</dbReference>
<evidence type="ECO:0000259" key="9">
    <source>
        <dbReference type="PROSITE" id="PS50240"/>
    </source>
</evidence>
<evidence type="ECO:0000256" key="3">
    <source>
        <dbReference type="ARBA" id="ARBA00022670"/>
    </source>
</evidence>
<protein>
    <recommendedName>
        <fullName evidence="7">trypsin</fullName>
        <ecNumber evidence="7">3.4.21.4</ecNumber>
    </recommendedName>
</protein>
<dbReference type="SMART" id="SM00020">
    <property type="entry name" value="Tryp_SPc"/>
    <property type="match status" value="1"/>
</dbReference>
<name>H3DNA7_TETNG</name>
<evidence type="ECO:0000256" key="1">
    <source>
        <dbReference type="ARBA" id="ARBA00004613"/>
    </source>
</evidence>
<keyword evidence="2" id="KW-0964">Secreted</keyword>
<evidence type="ECO:0000256" key="4">
    <source>
        <dbReference type="ARBA" id="ARBA00022801"/>
    </source>
</evidence>
<dbReference type="Ensembl" id="ENSTNIT00000022242.1">
    <property type="protein sequence ID" value="ENSTNIP00000022006.1"/>
    <property type="gene ID" value="ENSTNIG00000018822.1"/>
</dbReference>
<dbReference type="InterPro" id="IPR001314">
    <property type="entry name" value="Peptidase_S1A"/>
</dbReference>
<dbReference type="InParanoid" id="H3DNA7"/>
<feature type="chain" id="PRO_5003583025" description="trypsin" evidence="8">
    <location>
        <begin position="19"/>
        <end position="263"/>
    </location>
</feature>
<dbReference type="PANTHER" id="PTHR24264:SF65">
    <property type="entry name" value="SRCR DOMAIN-CONTAINING PROTEIN"/>
    <property type="match status" value="1"/>
</dbReference>
<proteinExistence type="predicted"/>
<dbReference type="EC" id="3.4.21.4" evidence="7"/>
<dbReference type="InterPro" id="IPR050127">
    <property type="entry name" value="Serine_Proteases_S1"/>
</dbReference>
<comment type="subcellular location">
    <subcellularLocation>
        <location evidence="1">Secreted</location>
    </subcellularLocation>
</comment>
<dbReference type="PROSITE" id="PS00134">
    <property type="entry name" value="TRYPSIN_HIS"/>
    <property type="match status" value="1"/>
</dbReference>
<keyword evidence="8" id="KW-0732">Signal</keyword>
<feature type="domain" description="Peptidase S1" evidence="9">
    <location>
        <begin position="27"/>
        <end position="261"/>
    </location>
</feature>
<dbReference type="GO" id="GO:0006508">
    <property type="term" value="P:proteolysis"/>
    <property type="evidence" value="ECO:0007669"/>
    <property type="project" value="UniProtKB-KW"/>
</dbReference>
<dbReference type="HOGENOM" id="CLU_1217145_0_0_1"/>
<dbReference type="STRING" id="99883.ENSTNIP00000022006"/>
<dbReference type="PROSITE" id="PS50240">
    <property type="entry name" value="TRYPSIN_DOM"/>
    <property type="match status" value="1"/>
</dbReference>
<evidence type="ECO:0000256" key="6">
    <source>
        <dbReference type="ARBA" id="ARBA00036320"/>
    </source>
</evidence>
<dbReference type="GO" id="GO:0005615">
    <property type="term" value="C:extracellular space"/>
    <property type="evidence" value="ECO:0007669"/>
    <property type="project" value="TreeGrafter"/>
</dbReference>
<reference evidence="10" key="3">
    <citation type="submission" date="2025-09" db="UniProtKB">
        <authorList>
            <consortium name="Ensembl"/>
        </authorList>
    </citation>
    <scope>IDENTIFICATION</scope>
</reference>
<evidence type="ECO:0000256" key="5">
    <source>
        <dbReference type="ARBA" id="ARBA00022825"/>
    </source>
</evidence>
<dbReference type="InterPro" id="IPR009003">
    <property type="entry name" value="Peptidase_S1_PA"/>
</dbReference>
<dbReference type="GeneTree" id="ENSGT00390000009571"/>
<evidence type="ECO:0000313" key="11">
    <source>
        <dbReference type="Proteomes" id="UP000007303"/>
    </source>
</evidence>
<dbReference type="PRINTS" id="PR00722">
    <property type="entry name" value="CHYMOTRYPSIN"/>
</dbReference>
<dbReference type="Pfam" id="PF00089">
    <property type="entry name" value="Trypsin"/>
    <property type="match status" value="2"/>
</dbReference>